<evidence type="ECO:0000313" key="2">
    <source>
        <dbReference type="Proteomes" id="UP000299102"/>
    </source>
</evidence>
<sequence length="114" mass="12568">MIVRRLLLVVTTLGEDFELPAVPLVWSTAAVIATAVRAQGAKNSRLRMYYIGACSIAIKNGHRLRFVHSVDQIRNGRLPAPTARAGPESYAISLSGYLTIVTSLYSRMIYIAYI</sequence>
<organism evidence="1 2">
    <name type="scientific">Eumeta variegata</name>
    <name type="common">Bagworm moth</name>
    <name type="synonym">Eumeta japonica</name>
    <dbReference type="NCBI Taxonomy" id="151549"/>
    <lineage>
        <taxon>Eukaryota</taxon>
        <taxon>Metazoa</taxon>
        <taxon>Ecdysozoa</taxon>
        <taxon>Arthropoda</taxon>
        <taxon>Hexapoda</taxon>
        <taxon>Insecta</taxon>
        <taxon>Pterygota</taxon>
        <taxon>Neoptera</taxon>
        <taxon>Endopterygota</taxon>
        <taxon>Lepidoptera</taxon>
        <taxon>Glossata</taxon>
        <taxon>Ditrysia</taxon>
        <taxon>Tineoidea</taxon>
        <taxon>Psychidae</taxon>
        <taxon>Oiketicinae</taxon>
        <taxon>Eumeta</taxon>
    </lineage>
</organism>
<protein>
    <submittedName>
        <fullName evidence="1">Uncharacterized protein</fullName>
    </submittedName>
</protein>
<gene>
    <name evidence="1" type="ORF">EVAR_33420_1</name>
</gene>
<name>A0A4C1W363_EUMVA</name>
<accession>A0A4C1W363</accession>
<comment type="caution">
    <text evidence="1">The sequence shown here is derived from an EMBL/GenBank/DDBJ whole genome shotgun (WGS) entry which is preliminary data.</text>
</comment>
<reference evidence="1 2" key="1">
    <citation type="journal article" date="2019" name="Commun. Biol.">
        <title>The bagworm genome reveals a unique fibroin gene that provides high tensile strength.</title>
        <authorList>
            <person name="Kono N."/>
            <person name="Nakamura H."/>
            <person name="Ohtoshi R."/>
            <person name="Tomita M."/>
            <person name="Numata K."/>
            <person name="Arakawa K."/>
        </authorList>
    </citation>
    <scope>NUCLEOTIDE SEQUENCE [LARGE SCALE GENOMIC DNA]</scope>
</reference>
<keyword evidence="2" id="KW-1185">Reference proteome</keyword>
<evidence type="ECO:0000313" key="1">
    <source>
        <dbReference type="EMBL" id="GBP44992.1"/>
    </source>
</evidence>
<dbReference type="Proteomes" id="UP000299102">
    <property type="component" value="Unassembled WGS sequence"/>
</dbReference>
<dbReference type="AlphaFoldDB" id="A0A4C1W363"/>
<dbReference type="EMBL" id="BGZK01000462">
    <property type="protein sequence ID" value="GBP44992.1"/>
    <property type="molecule type" value="Genomic_DNA"/>
</dbReference>
<proteinExistence type="predicted"/>